<keyword evidence="1" id="KW-0812">Transmembrane</keyword>
<keyword evidence="1" id="KW-0472">Membrane</keyword>
<protein>
    <recommendedName>
        <fullName evidence="4">Yip1 domain-containing protein</fullName>
    </recommendedName>
</protein>
<reference evidence="2 3" key="1">
    <citation type="submission" date="2016-05" db="EMBL/GenBank/DDBJ databases">
        <title>Complete Genome and Methylome Analysis of Psychrotrophic Bacterial Isolates from Antarctic Lake Untersee.</title>
        <authorList>
            <person name="Fomenkov A."/>
            <person name="Akimov V.N."/>
            <person name="Vasilyeva L.V."/>
            <person name="Andersen D."/>
            <person name="Vincze T."/>
            <person name="Roberts R.J."/>
        </authorList>
    </citation>
    <scope>NUCLEOTIDE SEQUENCE [LARGE SCALE GENOMIC DNA]</scope>
    <source>
        <strain evidence="2 3">U14-5</strain>
    </source>
</reference>
<feature type="transmembrane region" description="Helical" evidence="1">
    <location>
        <begin position="20"/>
        <end position="44"/>
    </location>
</feature>
<evidence type="ECO:0000313" key="2">
    <source>
        <dbReference type="EMBL" id="APT48041.1"/>
    </source>
</evidence>
<keyword evidence="1" id="KW-1133">Transmembrane helix</keyword>
<feature type="transmembrane region" description="Helical" evidence="1">
    <location>
        <begin position="56"/>
        <end position="85"/>
    </location>
</feature>
<sequence length="181" mass="20809">MELLLRPKQFFNQNQSIKTIVGLVLLSLFVSTVFLTFFIIDLLVDEPLSTGKQLASIVFIFLLTIPLYFILNFLSTVLTSIYMYFFHKSFILRKMYLVILVYNAFLLLVNSAAIYCVMVLQLDHYFLLIQIVSFLFNLYLLRILYDGIIYYAEGSKKAALATVILYMLVTTAFVIGGFING</sequence>
<evidence type="ECO:0000256" key="1">
    <source>
        <dbReference type="SAM" id="Phobius"/>
    </source>
</evidence>
<evidence type="ECO:0000313" key="3">
    <source>
        <dbReference type="Proteomes" id="UP000185426"/>
    </source>
</evidence>
<dbReference type="AlphaFoldDB" id="A0A1L6ZNE8"/>
<evidence type="ECO:0008006" key="4">
    <source>
        <dbReference type="Google" id="ProtNLM"/>
    </source>
</evidence>
<dbReference type="Proteomes" id="UP000185426">
    <property type="component" value="Chromosome"/>
</dbReference>
<dbReference type="RefSeq" id="WP_075623558.1">
    <property type="nucleotide sequence ID" value="NZ_CP015607.1"/>
</dbReference>
<organism evidence="2 3">
    <name type="scientific">Bacillus safensis</name>
    <dbReference type="NCBI Taxonomy" id="561879"/>
    <lineage>
        <taxon>Bacteria</taxon>
        <taxon>Bacillati</taxon>
        <taxon>Bacillota</taxon>
        <taxon>Bacilli</taxon>
        <taxon>Bacillales</taxon>
        <taxon>Bacillaceae</taxon>
        <taxon>Bacillus</taxon>
    </lineage>
</organism>
<feature type="transmembrane region" description="Helical" evidence="1">
    <location>
        <begin position="97"/>
        <end position="120"/>
    </location>
</feature>
<feature type="transmembrane region" description="Helical" evidence="1">
    <location>
        <begin position="157"/>
        <end position="179"/>
    </location>
</feature>
<name>A0A1L6ZNE8_BACIA</name>
<accession>A0A1L6ZNE8</accession>
<dbReference type="EMBL" id="CP015607">
    <property type="protein sequence ID" value="APT48041.1"/>
    <property type="molecule type" value="Genomic_DNA"/>
</dbReference>
<proteinExistence type="predicted"/>
<gene>
    <name evidence="2" type="ORF">BSA145_20520</name>
</gene>
<feature type="transmembrane region" description="Helical" evidence="1">
    <location>
        <begin position="126"/>
        <end position="145"/>
    </location>
</feature>